<dbReference type="Pfam" id="PF01740">
    <property type="entry name" value="STAS"/>
    <property type="match status" value="1"/>
</dbReference>
<evidence type="ECO:0000259" key="1">
    <source>
        <dbReference type="Pfam" id="PF01740"/>
    </source>
</evidence>
<feature type="domain" description="STAS" evidence="1">
    <location>
        <begin position="20"/>
        <end position="98"/>
    </location>
</feature>
<name>A0A7W7I1V0_9ACTN</name>
<comment type="caution">
    <text evidence="2">The sequence shown here is derived from an EMBL/GenBank/DDBJ whole genome shotgun (WGS) entry which is preliminary data.</text>
</comment>
<dbReference type="Proteomes" id="UP000578112">
    <property type="component" value="Unassembled WGS sequence"/>
</dbReference>
<evidence type="ECO:0000313" key="3">
    <source>
        <dbReference type="Proteomes" id="UP000578112"/>
    </source>
</evidence>
<reference evidence="2 3" key="1">
    <citation type="submission" date="2020-08" db="EMBL/GenBank/DDBJ databases">
        <title>Sequencing the genomes of 1000 actinobacteria strains.</title>
        <authorList>
            <person name="Klenk H.-P."/>
        </authorList>
    </citation>
    <scope>NUCLEOTIDE SEQUENCE [LARGE SCALE GENOMIC DNA]</scope>
    <source>
        <strain evidence="2 3">DSM 43149</strain>
    </source>
</reference>
<proteinExistence type="predicted"/>
<evidence type="ECO:0000313" key="2">
    <source>
        <dbReference type="EMBL" id="MBB4764907.1"/>
    </source>
</evidence>
<organism evidence="2 3">
    <name type="scientific">Actinoplanes digitatis</name>
    <dbReference type="NCBI Taxonomy" id="1868"/>
    <lineage>
        <taxon>Bacteria</taxon>
        <taxon>Bacillati</taxon>
        <taxon>Actinomycetota</taxon>
        <taxon>Actinomycetes</taxon>
        <taxon>Micromonosporales</taxon>
        <taxon>Micromonosporaceae</taxon>
        <taxon>Actinoplanes</taxon>
    </lineage>
</organism>
<keyword evidence="3" id="KW-1185">Reference proteome</keyword>
<dbReference type="InterPro" id="IPR002645">
    <property type="entry name" value="STAS_dom"/>
</dbReference>
<sequence length="120" mass="12900">MAEPFHAQHAGLCTIRRDGPVLRLVGDIEQENWREVADRIAAEIRDGVSRLDLTQVRFFGAAGVRALMKGCEARPGGVTLHLSCAPVVFRALQICGLLTMGGLVVEAQADEQAPPPEAGR</sequence>
<gene>
    <name evidence="2" type="ORF">BJ971_005463</name>
</gene>
<accession>A0A7W7I1V0</accession>
<dbReference type="RefSeq" id="WP_184996040.1">
    <property type="nucleotide sequence ID" value="NZ_BOMK01000026.1"/>
</dbReference>
<protein>
    <submittedName>
        <fullName evidence="2">Anti-anti-sigma factor</fullName>
    </submittedName>
</protein>
<dbReference type="CDD" id="cd07043">
    <property type="entry name" value="STAS_anti-anti-sigma_factors"/>
    <property type="match status" value="1"/>
</dbReference>
<dbReference type="SUPFAM" id="SSF52091">
    <property type="entry name" value="SpoIIaa-like"/>
    <property type="match status" value="1"/>
</dbReference>
<dbReference type="InterPro" id="IPR036513">
    <property type="entry name" value="STAS_dom_sf"/>
</dbReference>
<dbReference type="Gene3D" id="3.30.750.24">
    <property type="entry name" value="STAS domain"/>
    <property type="match status" value="1"/>
</dbReference>
<dbReference type="EMBL" id="JACHNH010000001">
    <property type="protein sequence ID" value="MBB4764907.1"/>
    <property type="molecule type" value="Genomic_DNA"/>
</dbReference>
<dbReference type="AlphaFoldDB" id="A0A7W7I1V0"/>